<evidence type="ECO:0000259" key="2">
    <source>
        <dbReference type="PROSITE" id="PS50222"/>
    </source>
</evidence>
<dbReference type="EMBL" id="CM001217">
    <property type="protein sequence ID" value="AES59456.1"/>
    <property type="molecule type" value="Genomic_DNA"/>
</dbReference>
<dbReference type="PaxDb" id="3880-AES59456"/>
<dbReference type="InterPro" id="IPR018247">
    <property type="entry name" value="EF_Hand_1_Ca_BS"/>
</dbReference>
<keyword evidence="1" id="KW-0106">Calcium</keyword>
<dbReference type="Pfam" id="PF13202">
    <property type="entry name" value="EF-hand_5"/>
    <property type="match status" value="2"/>
</dbReference>
<dbReference type="OMA" id="CNADANG"/>
<dbReference type="Gene3D" id="1.10.238.10">
    <property type="entry name" value="EF-hand"/>
    <property type="match status" value="1"/>
</dbReference>
<proteinExistence type="predicted"/>
<dbReference type="EnsemblPlants" id="AES59456">
    <property type="protein sequence ID" value="AES59456"/>
    <property type="gene ID" value="MTR_1g019610"/>
</dbReference>
<dbReference type="Proteomes" id="UP000002051">
    <property type="component" value="Unassembled WGS sequence"/>
</dbReference>
<dbReference type="InterPro" id="IPR002048">
    <property type="entry name" value="EF_hand_dom"/>
</dbReference>
<evidence type="ECO:0000313" key="5">
    <source>
        <dbReference type="EnsemblPlants" id="AES59456"/>
    </source>
</evidence>
<gene>
    <name evidence="3" type="ordered locus">MTR_1g019610</name>
    <name evidence="4" type="ORF">MtrunA17_Chr1g0153561</name>
</gene>
<dbReference type="Gramene" id="rna766">
    <property type="protein sequence ID" value="RHN77322.1"/>
    <property type="gene ID" value="gene766"/>
</dbReference>
<name>G7I3M1_MEDTR</name>
<dbReference type="HOGENOM" id="CLU_147785_1_1_1"/>
<reference evidence="3 6" key="1">
    <citation type="journal article" date="2011" name="Nature">
        <title>The Medicago genome provides insight into the evolution of rhizobial symbioses.</title>
        <authorList>
            <person name="Young N.D."/>
            <person name="Debelle F."/>
            <person name="Oldroyd G.E."/>
            <person name="Geurts R."/>
            <person name="Cannon S.B."/>
            <person name="Udvardi M.K."/>
            <person name="Benedito V.A."/>
            <person name="Mayer K.F."/>
            <person name="Gouzy J."/>
            <person name="Schoof H."/>
            <person name="Van de Peer Y."/>
            <person name="Proost S."/>
            <person name="Cook D.R."/>
            <person name="Meyers B.C."/>
            <person name="Spannagl M."/>
            <person name="Cheung F."/>
            <person name="De Mita S."/>
            <person name="Krishnakumar V."/>
            <person name="Gundlach H."/>
            <person name="Zhou S."/>
            <person name="Mudge J."/>
            <person name="Bharti A.K."/>
            <person name="Murray J.D."/>
            <person name="Naoumkina M.A."/>
            <person name="Rosen B."/>
            <person name="Silverstein K.A."/>
            <person name="Tang H."/>
            <person name="Rombauts S."/>
            <person name="Zhao P.X."/>
            <person name="Zhou P."/>
            <person name="Barbe V."/>
            <person name="Bardou P."/>
            <person name="Bechner M."/>
            <person name="Bellec A."/>
            <person name="Berger A."/>
            <person name="Berges H."/>
            <person name="Bidwell S."/>
            <person name="Bisseling T."/>
            <person name="Choisne N."/>
            <person name="Couloux A."/>
            <person name="Denny R."/>
            <person name="Deshpande S."/>
            <person name="Dai X."/>
            <person name="Doyle J.J."/>
            <person name="Dudez A.M."/>
            <person name="Farmer A.D."/>
            <person name="Fouteau S."/>
            <person name="Franken C."/>
            <person name="Gibelin C."/>
            <person name="Gish J."/>
            <person name="Goldstein S."/>
            <person name="Gonzalez A.J."/>
            <person name="Green P.J."/>
            <person name="Hallab A."/>
            <person name="Hartog M."/>
            <person name="Hua A."/>
            <person name="Humphray S.J."/>
            <person name="Jeong D.H."/>
            <person name="Jing Y."/>
            <person name="Jocker A."/>
            <person name="Kenton S.M."/>
            <person name="Kim D.J."/>
            <person name="Klee K."/>
            <person name="Lai H."/>
            <person name="Lang C."/>
            <person name="Lin S."/>
            <person name="Macmil S.L."/>
            <person name="Magdelenat G."/>
            <person name="Matthews L."/>
            <person name="McCorrison J."/>
            <person name="Monaghan E.L."/>
            <person name="Mun J.H."/>
            <person name="Najar F.Z."/>
            <person name="Nicholson C."/>
            <person name="Noirot C."/>
            <person name="O'Bleness M."/>
            <person name="Paule C.R."/>
            <person name="Poulain J."/>
            <person name="Prion F."/>
            <person name="Qin B."/>
            <person name="Qu C."/>
            <person name="Retzel E.F."/>
            <person name="Riddle C."/>
            <person name="Sallet E."/>
            <person name="Samain S."/>
            <person name="Samson N."/>
            <person name="Sanders I."/>
            <person name="Saurat O."/>
            <person name="Scarpelli C."/>
            <person name="Schiex T."/>
            <person name="Segurens B."/>
            <person name="Severin A.J."/>
            <person name="Sherrier D.J."/>
            <person name="Shi R."/>
            <person name="Sims S."/>
            <person name="Singer S.R."/>
            <person name="Sinharoy S."/>
            <person name="Sterck L."/>
            <person name="Viollet A."/>
            <person name="Wang B.B."/>
            <person name="Wang K."/>
            <person name="Wang M."/>
            <person name="Wang X."/>
            <person name="Warfsmann J."/>
            <person name="Weissenbach J."/>
            <person name="White D.D."/>
            <person name="White J.D."/>
            <person name="Wiley G.B."/>
            <person name="Wincker P."/>
            <person name="Xing Y."/>
            <person name="Yang L."/>
            <person name="Yao Z."/>
            <person name="Ying F."/>
            <person name="Zhai J."/>
            <person name="Zhou L."/>
            <person name="Zuber A."/>
            <person name="Denarie J."/>
            <person name="Dixon R.A."/>
            <person name="May G.D."/>
            <person name="Schwartz D.C."/>
            <person name="Rogers J."/>
            <person name="Quetier F."/>
            <person name="Town C.D."/>
            <person name="Roe B.A."/>
        </authorList>
    </citation>
    <scope>NUCLEOTIDE SEQUENCE [LARGE SCALE GENOMIC DNA]</scope>
    <source>
        <strain evidence="3">A17</strain>
        <strain evidence="5 6">cv. Jemalong A17</strain>
    </source>
</reference>
<dbReference type="SUPFAM" id="SSF47473">
    <property type="entry name" value="EF-hand"/>
    <property type="match status" value="1"/>
</dbReference>
<evidence type="ECO:0000313" key="6">
    <source>
        <dbReference type="Proteomes" id="UP000002051"/>
    </source>
</evidence>
<accession>G7I3M1</accession>
<evidence type="ECO:0000313" key="3">
    <source>
        <dbReference type="EMBL" id="AES59456.1"/>
    </source>
</evidence>
<dbReference type="GO" id="GO:0005783">
    <property type="term" value="C:endoplasmic reticulum"/>
    <property type="evidence" value="ECO:0000318"/>
    <property type="project" value="GO_Central"/>
</dbReference>
<feature type="domain" description="EF-hand" evidence="2">
    <location>
        <begin position="19"/>
        <end position="54"/>
    </location>
</feature>
<protein>
    <submittedName>
        <fullName evidence="3">EF hand protein</fullName>
    </submittedName>
    <submittedName>
        <fullName evidence="4">Putative EF-hand domain pair protein</fullName>
    </submittedName>
</protein>
<dbReference type="PROSITE" id="PS00018">
    <property type="entry name" value="EF_HAND_1"/>
    <property type="match status" value="1"/>
</dbReference>
<dbReference type="Proteomes" id="UP000265566">
    <property type="component" value="Chromosome 1"/>
</dbReference>
<reference evidence="5" key="3">
    <citation type="submission" date="2015-04" db="UniProtKB">
        <authorList>
            <consortium name="EnsemblPlants"/>
        </authorList>
    </citation>
    <scope>IDENTIFICATION</scope>
    <source>
        <strain evidence="5">cv. Jemalong A17</strain>
    </source>
</reference>
<reference evidence="3 6" key="2">
    <citation type="journal article" date="2014" name="BMC Genomics">
        <title>An improved genome release (version Mt4.0) for the model legume Medicago truncatula.</title>
        <authorList>
            <person name="Tang H."/>
            <person name="Krishnakumar V."/>
            <person name="Bidwell S."/>
            <person name="Rosen B."/>
            <person name="Chan A."/>
            <person name="Zhou S."/>
            <person name="Gentzbittel L."/>
            <person name="Childs K.L."/>
            <person name="Yandell M."/>
            <person name="Gundlach H."/>
            <person name="Mayer K.F."/>
            <person name="Schwartz D.C."/>
            <person name="Town C.D."/>
        </authorList>
    </citation>
    <scope>GENOME REANNOTATION</scope>
    <source>
        <strain evidence="5 6">cv. Jemalong A17</strain>
    </source>
</reference>
<evidence type="ECO:0000256" key="1">
    <source>
        <dbReference type="ARBA" id="ARBA00022837"/>
    </source>
</evidence>
<reference evidence="4" key="4">
    <citation type="journal article" date="2018" name="Nat. Plants">
        <title>Whole-genome landscape of Medicago truncatula symbiotic genes.</title>
        <authorList>
            <person name="Pecrix Y."/>
            <person name="Gamas P."/>
            <person name="Carrere S."/>
        </authorList>
    </citation>
    <scope>NUCLEOTIDE SEQUENCE</scope>
    <source>
        <tissue evidence="4">Leaves</tissue>
    </source>
</reference>
<dbReference type="InterPro" id="IPR011992">
    <property type="entry name" value="EF-hand-dom_pair"/>
</dbReference>
<dbReference type="AlphaFoldDB" id="G7I3M1"/>
<evidence type="ECO:0000313" key="4">
    <source>
        <dbReference type="EMBL" id="RHN77322.1"/>
    </source>
</evidence>
<dbReference type="PROSITE" id="PS50222">
    <property type="entry name" value="EF_HAND_2"/>
    <property type="match status" value="1"/>
</dbReference>
<dbReference type="EMBL" id="PSQE01000001">
    <property type="protein sequence ID" value="RHN77322.1"/>
    <property type="molecule type" value="Genomic_DNA"/>
</dbReference>
<sequence length="97" mass="11288">MPVYVPSDKLKRVPMDQINIERKIIEKLEKADINNDGRYTKEELKKALKDLGSYYPGWRANRCLVKADFNKDGEISGEEIDTLIDYLLTRGFGKNYM</sequence>
<organism evidence="3 6">
    <name type="scientific">Medicago truncatula</name>
    <name type="common">Barrel medic</name>
    <name type="synonym">Medicago tribuloides</name>
    <dbReference type="NCBI Taxonomy" id="3880"/>
    <lineage>
        <taxon>Eukaryota</taxon>
        <taxon>Viridiplantae</taxon>
        <taxon>Streptophyta</taxon>
        <taxon>Embryophyta</taxon>
        <taxon>Tracheophyta</taxon>
        <taxon>Spermatophyta</taxon>
        <taxon>Magnoliopsida</taxon>
        <taxon>eudicotyledons</taxon>
        <taxon>Gunneridae</taxon>
        <taxon>Pentapetalae</taxon>
        <taxon>rosids</taxon>
        <taxon>fabids</taxon>
        <taxon>Fabales</taxon>
        <taxon>Fabaceae</taxon>
        <taxon>Papilionoideae</taxon>
        <taxon>50 kb inversion clade</taxon>
        <taxon>NPAAA clade</taxon>
        <taxon>Hologalegina</taxon>
        <taxon>IRL clade</taxon>
        <taxon>Trifolieae</taxon>
        <taxon>Medicago</taxon>
    </lineage>
</organism>
<dbReference type="GO" id="GO:0005509">
    <property type="term" value="F:calcium ion binding"/>
    <property type="evidence" value="ECO:0000318"/>
    <property type="project" value="GO_Central"/>
</dbReference>
<keyword evidence="6" id="KW-1185">Reference proteome</keyword>